<evidence type="ECO:0000256" key="1">
    <source>
        <dbReference type="ARBA" id="ARBA00001946"/>
    </source>
</evidence>
<keyword evidence="2 3" id="KW-0378">Hydrolase</keyword>
<comment type="similarity">
    <text evidence="3">Belongs to the Nudix hydrolase family. RppH subfamily.</text>
</comment>
<dbReference type="InterPro" id="IPR015797">
    <property type="entry name" value="NUDIX_hydrolase-like_dom_sf"/>
</dbReference>
<dbReference type="NCBIfam" id="NF001938">
    <property type="entry name" value="PRK00714.1-5"/>
    <property type="match status" value="1"/>
</dbReference>
<comment type="cofactor">
    <cofactor evidence="3">
        <name>a divalent metal cation</name>
        <dbReference type="ChEBI" id="CHEBI:60240"/>
    </cofactor>
</comment>
<keyword evidence="6" id="KW-1185">Reference proteome</keyword>
<reference evidence="5 6" key="1">
    <citation type="submission" date="2017-08" db="EMBL/GenBank/DDBJ databases">
        <authorList>
            <person name="de Groot N.N."/>
        </authorList>
    </citation>
    <scope>NUCLEOTIDE SEQUENCE [LARGE SCALE GENOMIC DNA]</scope>
    <source>
        <strain evidence="5 6">JC85</strain>
    </source>
</reference>
<comment type="function">
    <text evidence="3">Accelerates the degradation of transcripts by removing pyrophosphate from the 5'-end of triphosphorylated RNA, leading to a more labile monophosphorylated state that can stimulate subsequent ribonuclease cleavage.</text>
</comment>
<dbReference type="GO" id="GO:0034432">
    <property type="term" value="F:bis(5'-adenosyl)-pentaphosphatase activity"/>
    <property type="evidence" value="ECO:0007669"/>
    <property type="project" value="TreeGrafter"/>
</dbReference>
<dbReference type="SUPFAM" id="SSF55811">
    <property type="entry name" value="Nudix"/>
    <property type="match status" value="1"/>
</dbReference>
<dbReference type="GO" id="GO:0019693">
    <property type="term" value="P:ribose phosphate metabolic process"/>
    <property type="evidence" value="ECO:0007669"/>
    <property type="project" value="TreeGrafter"/>
</dbReference>
<dbReference type="PANTHER" id="PTHR11839:SF22">
    <property type="entry name" value="NUDIX HYDROLASE 26, CHLOROPLASTIC"/>
    <property type="match status" value="1"/>
</dbReference>
<comment type="cofactor">
    <cofactor evidence="1">
        <name>Mg(2+)</name>
        <dbReference type="ChEBI" id="CHEBI:18420"/>
    </cofactor>
</comment>
<evidence type="ECO:0000313" key="6">
    <source>
        <dbReference type="Proteomes" id="UP000219167"/>
    </source>
</evidence>
<evidence type="ECO:0000313" key="5">
    <source>
        <dbReference type="EMBL" id="SOC37503.1"/>
    </source>
</evidence>
<dbReference type="EC" id="3.6.1.-" evidence="3"/>
<dbReference type="RefSeq" id="WP_097137772.1">
    <property type="nucleotide sequence ID" value="NZ_OBQD01000004.1"/>
</dbReference>
<dbReference type="HAMAP" id="MF_00298">
    <property type="entry name" value="Nudix_RppH"/>
    <property type="match status" value="1"/>
</dbReference>
<evidence type="ECO:0000259" key="4">
    <source>
        <dbReference type="PROSITE" id="PS51462"/>
    </source>
</evidence>
<name>A0A285U6Z6_9HYPH</name>
<proteinExistence type="inferred from homology"/>
<sequence>MSKDKKRPVLAEDLPYRPCVGIMVLNRQGLVWAGRRVAIGNSEYDGSPQLWQMPQGGIDKDEDPLKAAHRELYEETGMRSVSLIADAGRWINYDLPPHLIGIGLKGKYRGQTQRWFAFRFEGDENEIAINPPPGGHEAEFDAWEWKEMRQLPELIVPFKRRVYEEVVAAFAHLAP</sequence>
<dbReference type="Pfam" id="PF00293">
    <property type="entry name" value="NUDIX"/>
    <property type="match status" value="1"/>
</dbReference>
<dbReference type="PANTHER" id="PTHR11839">
    <property type="entry name" value="UDP/ADP-SUGAR PYROPHOSPHATASE"/>
    <property type="match status" value="1"/>
</dbReference>
<protein>
    <recommendedName>
        <fullName evidence="3">RNA pyrophosphohydrolase</fullName>
        <ecNumber evidence="3">3.6.1.-</ecNumber>
    </recommendedName>
    <alternativeName>
        <fullName evidence="3">(Di)nucleoside polyphosphate hydrolase</fullName>
    </alternativeName>
</protein>
<dbReference type="Gene3D" id="3.90.79.10">
    <property type="entry name" value="Nucleoside Triphosphate Pyrophosphohydrolase"/>
    <property type="match status" value="1"/>
</dbReference>
<dbReference type="InterPro" id="IPR022927">
    <property type="entry name" value="RppH"/>
</dbReference>
<dbReference type="PROSITE" id="PS00893">
    <property type="entry name" value="NUDIX_BOX"/>
    <property type="match status" value="1"/>
</dbReference>
<organism evidence="5 6">
    <name type="scientific">Rhizobium subbaraonis</name>
    <dbReference type="NCBI Taxonomy" id="908946"/>
    <lineage>
        <taxon>Bacteria</taxon>
        <taxon>Pseudomonadati</taxon>
        <taxon>Pseudomonadota</taxon>
        <taxon>Alphaproteobacteria</taxon>
        <taxon>Hyphomicrobiales</taxon>
        <taxon>Rhizobiaceae</taxon>
        <taxon>Rhizobium/Agrobacterium group</taxon>
        <taxon>Rhizobium</taxon>
    </lineage>
</organism>
<dbReference type="Proteomes" id="UP000219167">
    <property type="component" value="Unassembled WGS sequence"/>
</dbReference>
<dbReference type="InterPro" id="IPR020084">
    <property type="entry name" value="NUDIX_hydrolase_CS"/>
</dbReference>
<dbReference type="EMBL" id="OBQD01000004">
    <property type="protein sequence ID" value="SOC37503.1"/>
    <property type="molecule type" value="Genomic_DNA"/>
</dbReference>
<dbReference type="OrthoDB" id="9816040at2"/>
<evidence type="ECO:0000256" key="3">
    <source>
        <dbReference type="HAMAP-Rule" id="MF_00298"/>
    </source>
</evidence>
<evidence type="ECO:0000256" key="2">
    <source>
        <dbReference type="ARBA" id="ARBA00022801"/>
    </source>
</evidence>
<dbReference type="AlphaFoldDB" id="A0A285U6Z6"/>
<feature type="short sequence motif" description="Nudix box" evidence="3">
    <location>
        <begin position="56"/>
        <end position="77"/>
    </location>
</feature>
<dbReference type="InterPro" id="IPR000086">
    <property type="entry name" value="NUDIX_hydrolase_dom"/>
</dbReference>
<dbReference type="PROSITE" id="PS51462">
    <property type="entry name" value="NUDIX"/>
    <property type="match status" value="1"/>
</dbReference>
<feature type="domain" description="Nudix hydrolase" evidence="4">
    <location>
        <begin position="15"/>
        <end position="168"/>
    </location>
</feature>
<dbReference type="CDD" id="cd03671">
    <property type="entry name" value="NUDIX_Ap4A_hydrolase_plant_like"/>
    <property type="match status" value="1"/>
</dbReference>
<dbReference type="GO" id="GO:0008893">
    <property type="term" value="F:guanosine-3',5'-bis(diphosphate) 3'-diphosphatase activity"/>
    <property type="evidence" value="ECO:0007669"/>
    <property type="project" value="TreeGrafter"/>
</dbReference>
<gene>
    <name evidence="3" type="primary">rppH</name>
    <name evidence="3" type="synonym">nudH</name>
    <name evidence="5" type="ORF">SAMN05892877_104193</name>
</gene>
<dbReference type="GO" id="GO:0006753">
    <property type="term" value="P:nucleoside phosphate metabolic process"/>
    <property type="evidence" value="ECO:0007669"/>
    <property type="project" value="TreeGrafter"/>
</dbReference>
<accession>A0A285U6Z6</accession>